<dbReference type="EMBL" id="WUBS01000007">
    <property type="protein sequence ID" value="NDL63280.1"/>
    <property type="molecule type" value="Genomic_DNA"/>
</dbReference>
<accession>A0A845SER1</accession>
<reference evidence="9 10" key="1">
    <citation type="submission" date="2019-12" db="EMBL/GenBank/DDBJ databases">
        <authorList>
            <person name="Lee S.D."/>
        </authorList>
    </citation>
    <scope>NUCLEOTIDE SEQUENCE [LARGE SCALE GENOMIC DNA]</scope>
    <source>
        <strain evidence="9 10">SAP-6</strain>
    </source>
</reference>
<feature type="domain" description="EamA" evidence="8">
    <location>
        <begin position="5"/>
        <end position="58"/>
    </location>
</feature>
<organism evidence="9 10">
    <name type="scientific">Acerihabitans arboris</name>
    <dbReference type="NCBI Taxonomy" id="2691583"/>
    <lineage>
        <taxon>Bacteria</taxon>
        <taxon>Pseudomonadati</taxon>
        <taxon>Pseudomonadota</taxon>
        <taxon>Gammaproteobacteria</taxon>
        <taxon>Enterobacterales</taxon>
        <taxon>Pectobacteriaceae</taxon>
        <taxon>Acerihabitans</taxon>
    </lineage>
</organism>
<evidence type="ECO:0000256" key="4">
    <source>
        <dbReference type="ARBA" id="ARBA00022692"/>
    </source>
</evidence>
<dbReference type="InterPro" id="IPR037185">
    <property type="entry name" value="EmrE-like"/>
</dbReference>
<keyword evidence="5 7" id="KW-1133">Transmembrane helix</keyword>
<evidence type="ECO:0000256" key="7">
    <source>
        <dbReference type="SAM" id="Phobius"/>
    </source>
</evidence>
<comment type="caution">
    <text evidence="9">The sequence shown here is derived from an EMBL/GenBank/DDBJ whole genome shotgun (WGS) entry which is preliminary data.</text>
</comment>
<evidence type="ECO:0000259" key="8">
    <source>
        <dbReference type="Pfam" id="PF00892"/>
    </source>
</evidence>
<keyword evidence="6 7" id="KW-0472">Membrane</keyword>
<sequence length="102" mass="10672">MYFDYLALAYISLADVTALSYTAPLFTVILAACLLGEVVRPSRWAGVVVGLLGIMIMLSPISAARNMTHRAAKASSGPTGGAGFTWISTAIPNDRHDTAADG</sequence>
<evidence type="ECO:0000256" key="6">
    <source>
        <dbReference type="ARBA" id="ARBA00023136"/>
    </source>
</evidence>
<evidence type="ECO:0000256" key="3">
    <source>
        <dbReference type="ARBA" id="ARBA00022475"/>
    </source>
</evidence>
<keyword evidence="3" id="KW-1003">Cell membrane</keyword>
<protein>
    <submittedName>
        <fullName evidence="9">EamA family transporter</fullName>
    </submittedName>
</protein>
<keyword evidence="10" id="KW-1185">Reference proteome</keyword>
<dbReference type="InterPro" id="IPR000620">
    <property type="entry name" value="EamA_dom"/>
</dbReference>
<feature type="transmembrane region" description="Helical" evidence="7">
    <location>
        <begin position="44"/>
        <end position="63"/>
    </location>
</feature>
<dbReference type="Pfam" id="PF00892">
    <property type="entry name" value="EamA"/>
    <property type="match status" value="1"/>
</dbReference>
<proteinExistence type="inferred from homology"/>
<comment type="subcellular location">
    <subcellularLocation>
        <location evidence="1">Cell membrane</location>
        <topology evidence="1">Multi-pass membrane protein</topology>
    </subcellularLocation>
</comment>
<reference evidence="9 10" key="2">
    <citation type="submission" date="2020-02" db="EMBL/GenBank/DDBJ databases">
        <title>The new genus of Enterobacteriales.</title>
        <authorList>
            <person name="Kim I.S."/>
        </authorList>
    </citation>
    <scope>NUCLEOTIDE SEQUENCE [LARGE SCALE GENOMIC DNA]</scope>
    <source>
        <strain evidence="9 10">SAP-6</strain>
    </source>
</reference>
<comment type="similarity">
    <text evidence="2">Belongs to the EamA transporter family.</text>
</comment>
<dbReference type="SUPFAM" id="SSF103481">
    <property type="entry name" value="Multidrug resistance efflux transporter EmrE"/>
    <property type="match status" value="1"/>
</dbReference>
<dbReference type="PANTHER" id="PTHR22911">
    <property type="entry name" value="ACYL-MALONYL CONDENSING ENZYME-RELATED"/>
    <property type="match status" value="1"/>
</dbReference>
<dbReference type="PANTHER" id="PTHR22911:SF6">
    <property type="entry name" value="SOLUTE CARRIER FAMILY 35 MEMBER G1"/>
    <property type="match status" value="1"/>
</dbReference>
<evidence type="ECO:0000256" key="5">
    <source>
        <dbReference type="ARBA" id="ARBA00022989"/>
    </source>
</evidence>
<keyword evidence="4 7" id="KW-0812">Transmembrane</keyword>
<evidence type="ECO:0000313" key="10">
    <source>
        <dbReference type="Proteomes" id="UP000461443"/>
    </source>
</evidence>
<gene>
    <name evidence="9" type="ORF">GRH90_11040</name>
</gene>
<dbReference type="AlphaFoldDB" id="A0A845SER1"/>
<dbReference type="Proteomes" id="UP000461443">
    <property type="component" value="Unassembled WGS sequence"/>
</dbReference>
<evidence type="ECO:0000313" key="9">
    <source>
        <dbReference type="EMBL" id="NDL63280.1"/>
    </source>
</evidence>
<evidence type="ECO:0000256" key="2">
    <source>
        <dbReference type="ARBA" id="ARBA00007362"/>
    </source>
</evidence>
<feature type="transmembrane region" description="Helical" evidence="7">
    <location>
        <begin position="7"/>
        <end position="32"/>
    </location>
</feature>
<dbReference type="GO" id="GO:0016020">
    <property type="term" value="C:membrane"/>
    <property type="evidence" value="ECO:0007669"/>
    <property type="project" value="UniProtKB-SubCell"/>
</dbReference>
<name>A0A845SER1_9GAMM</name>
<evidence type="ECO:0000256" key="1">
    <source>
        <dbReference type="ARBA" id="ARBA00004651"/>
    </source>
</evidence>